<proteinExistence type="predicted"/>
<evidence type="ECO:0000313" key="1">
    <source>
        <dbReference type="EMBL" id="KAI4302696.1"/>
    </source>
</evidence>
<dbReference type="Proteomes" id="UP001057402">
    <property type="component" value="Chromosome 12"/>
</dbReference>
<organism evidence="1 2">
    <name type="scientific">Melastoma candidum</name>
    <dbReference type="NCBI Taxonomy" id="119954"/>
    <lineage>
        <taxon>Eukaryota</taxon>
        <taxon>Viridiplantae</taxon>
        <taxon>Streptophyta</taxon>
        <taxon>Embryophyta</taxon>
        <taxon>Tracheophyta</taxon>
        <taxon>Spermatophyta</taxon>
        <taxon>Magnoliopsida</taxon>
        <taxon>eudicotyledons</taxon>
        <taxon>Gunneridae</taxon>
        <taxon>Pentapetalae</taxon>
        <taxon>rosids</taxon>
        <taxon>malvids</taxon>
        <taxon>Myrtales</taxon>
        <taxon>Melastomataceae</taxon>
        <taxon>Melastomatoideae</taxon>
        <taxon>Melastomateae</taxon>
        <taxon>Melastoma</taxon>
    </lineage>
</organism>
<evidence type="ECO:0000313" key="2">
    <source>
        <dbReference type="Proteomes" id="UP001057402"/>
    </source>
</evidence>
<comment type="caution">
    <text evidence="1">The sequence shown here is derived from an EMBL/GenBank/DDBJ whole genome shotgun (WGS) entry which is preliminary data.</text>
</comment>
<protein>
    <submittedName>
        <fullName evidence="1">Uncharacterized protein</fullName>
    </submittedName>
</protein>
<keyword evidence="2" id="KW-1185">Reference proteome</keyword>
<gene>
    <name evidence="1" type="ORF">MLD38_038415</name>
</gene>
<dbReference type="EMBL" id="CM042891">
    <property type="protein sequence ID" value="KAI4302696.1"/>
    <property type="molecule type" value="Genomic_DNA"/>
</dbReference>
<reference evidence="2" key="1">
    <citation type="journal article" date="2023" name="Front. Plant Sci.">
        <title>Chromosomal-level genome assembly of Melastoma candidum provides insights into trichome evolution.</title>
        <authorList>
            <person name="Zhong Y."/>
            <person name="Wu W."/>
            <person name="Sun C."/>
            <person name="Zou P."/>
            <person name="Liu Y."/>
            <person name="Dai S."/>
            <person name="Zhou R."/>
        </authorList>
    </citation>
    <scope>NUCLEOTIDE SEQUENCE [LARGE SCALE GENOMIC DNA]</scope>
</reference>
<accession>A0ACB9KYU1</accession>
<name>A0ACB9KYU1_9MYRT</name>
<sequence length="137" mass="15646">MTAGNCYEKVGNTNKLPHKMYRRIAQTKSRHHSSAYEMGTSLSDFSYSRDVDDSMTSSAYERHRAKIDSPKEELTSLPKIRKKLDLRSAKEGDMAEYDGITKRSVSCLASNENGVKLHCFTKQSRVEHRYFSENETG</sequence>